<organism evidence="3">
    <name type="scientific">Trypanosoma vivax (strain Y486)</name>
    <dbReference type="NCBI Taxonomy" id="1055687"/>
    <lineage>
        <taxon>Eukaryota</taxon>
        <taxon>Discoba</taxon>
        <taxon>Euglenozoa</taxon>
        <taxon>Kinetoplastea</taxon>
        <taxon>Metakinetoplastina</taxon>
        <taxon>Trypanosomatida</taxon>
        <taxon>Trypanosomatidae</taxon>
        <taxon>Trypanosoma</taxon>
        <taxon>Duttonella</taxon>
    </lineage>
</organism>
<dbReference type="InterPro" id="IPR039031">
    <property type="entry name" value="Mucolipin"/>
</dbReference>
<feature type="transmembrane region" description="Helical" evidence="2">
    <location>
        <begin position="530"/>
        <end position="548"/>
    </location>
</feature>
<dbReference type="VEuPathDB" id="TriTrypDB:TvY486_0800310"/>
<keyword evidence="2" id="KW-1133">Transmembrane helix</keyword>
<keyword evidence="2" id="KW-0812">Transmembrane</keyword>
<dbReference type="GO" id="GO:0016020">
    <property type="term" value="C:membrane"/>
    <property type="evidence" value="ECO:0007669"/>
    <property type="project" value="TreeGrafter"/>
</dbReference>
<evidence type="ECO:0000256" key="1">
    <source>
        <dbReference type="SAM" id="MobiDB-lite"/>
    </source>
</evidence>
<dbReference type="GO" id="GO:0072345">
    <property type="term" value="F:NAADP-sensitive calcium-release channel activity"/>
    <property type="evidence" value="ECO:0007669"/>
    <property type="project" value="TreeGrafter"/>
</dbReference>
<feature type="transmembrane region" description="Helical" evidence="2">
    <location>
        <begin position="497"/>
        <end position="518"/>
    </location>
</feature>
<reference evidence="3" key="1">
    <citation type="journal article" date="2012" name="Proc. Natl. Acad. Sci. U.S.A.">
        <title>Antigenic diversity is generated by distinct evolutionary mechanisms in African trypanosome species.</title>
        <authorList>
            <person name="Jackson A.P."/>
            <person name="Berry A."/>
            <person name="Aslett M."/>
            <person name="Allison H.C."/>
            <person name="Burton P."/>
            <person name="Vavrova-Anderson J."/>
            <person name="Brown R."/>
            <person name="Browne H."/>
            <person name="Corton N."/>
            <person name="Hauser H."/>
            <person name="Gamble J."/>
            <person name="Gilderthorp R."/>
            <person name="Marcello L."/>
            <person name="McQuillan J."/>
            <person name="Otto T.D."/>
            <person name="Quail M.A."/>
            <person name="Sanders M.J."/>
            <person name="van Tonder A."/>
            <person name="Ginger M.L."/>
            <person name="Field M.C."/>
            <person name="Barry J.D."/>
            <person name="Hertz-Fowler C."/>
            <person name="Berriman M."/>
        </authorList>
    </citation>
    <scope>NUCLEOTIDE SEQUENCE</scope>
    <source>
        <strain evidence="3">Y486</strain>
    </source>
</reference>
<sequence length="746" mass="85382">MLSSRPFLWYERLPYRLVVSCLSLLTLFLLSTLYRTPEVIENERQRKAMLRHFLPNDYRAKEKGDIVRRPTAFFHSRKSILDGIKNFVSTYYMLANASIHELKHYYFSNAEKVGGIESLRRTWVADKMPEHLEKLDALLADEMNKVNRGDEQALFVDLVKPVEMNVQLFTYSPQEHRGPSPVIEMRFMLDEQNPLGPFLNECCGAEKCSTDASNRAPASTHKESCDGSGRGGVNPKAAKEIEVACAPRLDELTGRYYNPCRRRGTKLATGKNASNHFSLMDNVRAIQLRASLYRIADASQNKHDTSSGFTTVTYHWFVEETILFHPAGLVELNFDISTSTKHSGAFMHQRFFLMGVLLVLVLFDIVIRICALCRIIFQVDDACATYCVPENQEMKPSSNSSSNSDYGNDYEWSSLLSANCLKTSQTPTTRPKNSEDAVASHNQQSQSTNSVFRFFALARRTRRTGKRQQTPEVAYMDLYDLWQEQLQRKRGSVWHSVALGTDIIVVVCVSMALVRIWSVELSSRYDMVENMMLGVSVMSLSINMLSYCRYFPRLFFTVHAMFNVIPKLLMFIITAFPLFLGFTLFFCIVFGPHSNGEFHDIGFAVMALYFMMFGDSLLPAIDKAEKSTFVSVTILASLMTVIFLFLTCIVLNLAMSITQEQWVLLRRRFGACFSDKDMLLTVRSRDQVKAETLECIVENLEFLLRIRQEEEEEKNSMVRETSSLSADKKSVEEEKCDYNSEGYYQW</sequence>
<accession>G0U026</accession>
<evidence type="ECO:0000313" key="3">
    <source>
        <dbReference type="EMBL" id="CCC49423.1"/>
    </source>
</evidence>
<feature type="transmembrane region" description="Helical" evidence="2">
    <location>
        <begin position="351"/>
        <end position="371"/>
    </location>
</feature>
<proteinExistence type="predicted"/>
<dbReference type="EMBL" id="HE573024">
    <property type="protein sequence ID" value="CCC49423.1"/>
    <property type="molecule type" value="Genomic_DNA"/>
</dbReference>
<dbReference type="PANTHER" id="PTHR12127:SF7">
    <property type="entry name" value="SD02261P"/>
    <property type="match status" value="1"/>
</dbReference>
<feature type="transmembrane region" description="Helical" evidence="2">
    <location>
        <begin position="603"/>
        <end position="621"/>
    </location>
</feature>
<feature type="region of interest" description="Disordered" evidence="1">
    <location>
        <begin position="423"/>
        <end position="445"/>
    </location>
</feature>
<keyword evidence="2" id="KW-0472">Membrane</keyword>
<feature type="region of interest" description="Disordered" evidence="1">
    <location>
        <begin position="713"/>
        <end position="746"/>
    </location>
</feature>
<feature type="compositionally biased region" description="Basic and acidic residues" evidence="1">
    <location>
        <begin position="726"/>
        <end position="738"/>
    </location>
</feature>
<feature type="region of interest" description="Disordered" evidence="1">
    <location>
        <begin position="213"/>
        <end position="233"/>
    </location>
</feature>
<gene>
    <name evidence="3" type="ORF">TVY486_0800310</name>
</gene>
<feature type="transmembrane region" description="Helical" evidence="2">
    <location>
        <begin position="628"/>
        <end position="655"/>
    </location>
</feature>
<evidence type="ECO:0000256" key="2">
    <source>
        <dbReference type="SAM" id="Phobius"/>
    </source>
</evidence>
<name>G0U026_TRYVY</name>
<evidence type="ECO:0008006" key="4">
    <source>
        <dbReference type="Google" id="ProtNLM"/>
    </source>
</evidence>
<protein>
    <recommendedName>
        <fullName evidence="4">Polycystin cation channel PKD1/PKD2 domain-containing protein</fullName>
    </recommendedName>
</protein>
<feature type="transmembrane region" description="Helical" evidence="2">
    <location>
        <begin position="568"/>
        <end position="591"/>
    </location>
</feature>
<dbReference type="PANTHER" id="PTHR12127">
    <property type="entry name" value="MUCOLIPIN"/>
    <property type="match status" value="1"/>
</dbReference>
<dbReference type="AlphaFoldDB" id="G0U026"/>